<gene>
    <name evidence="2" type="ORF">EPZ47_08030</name>
    <name evidence="3" type="ORF">QCD61_07860</name>
</gene>
<proteinExistence type="predicted"/>
<dbReference type="Proteomes" id="UP001227386">
    <property type="component" value="Chromosome"/>
</dbReference>
<dbReference type="PROSITE" id="PS50801">
    <property type="entry name" value="STAS"/>
    <property type="match status" value="1"/>
</dbReference>
<dbReference type="EMBL" id="CP035088">
    <property type="protein sequence ID" value="QBZ88657.1"/>
    <property type="molecule type" value="Genomic_DNA"/>
</dbReference>
<reference evidence="3" key="4">
    <citation type="submission" date="2023-04" db="EMBL/GenBank/DDBJ databases">
        <authorList>
            <person name="Charles T.C."/>
            <person name="Cheng J."/>
            <person name="Lynch M."/>
            <person name="Van Dyk A."/>
        </authorList>
    </citation>
    <scope>NUCLEOTIDE SEQUENCE</scope>
    <source>
        <strain evidence="3">YsS1</strain>
    </source>
</reference>
<dbReference type="RefSeq" id="WP_135844295.1">
    <property type="nucleotide sequence ID" value="NZ_CP035088.1"/>
</dbReference>
<dbReference type="CDD" id="cd07043">
    <property type="entry name" value="STAS_anti-anti-sigma_factors"/>
    <property type="match status" value="1"/>
</dbReference>
<accession>A0A4P7PDJ5</accession>
<dbReference type="GO" id="GO:0043856">
    <property type="term" value="F:anti-sigma factor antagonist activity"/>
    <property type="evidence" value="ECO:0007669"/>
    <property type="project" value="TreeGrafter"/>
</dbReference>
<reference evidence="2" key="3">
    <citation type="submission" date="2019-01" db="EMBL/GenBank/DDBJ databases">
        <authorList>
            <person name="Zhang L."/>
        </authorList>
    </citation>
    <scope>NUCLEOTIDE SEQUENCE</scope>
    <source>
        <strain evidence="2">11K1</strain>
    </source>
</reference>
<evidence type="ECO:0000259" key="1">
    <source>
        <dbReference type="PROSITE" id="PS50801"/>
    </source>
</evidence>
<dbReference type="PANTHER" id="PTHR33495:SF15">
    <property type="entry name" value="STAS DOMAIN-CONTAINING PROTEIN"/>
    <property type="match status" value="1"/>
</dbReference>
<dbReference type="InterPro" id="IPR002645">
    <property type="entry name" value="STAS_dom"/>
</dbReference>
<dbReference type="AlphaFoldDB" id="A0A4P7PDJ5"/>
<evidence type="ECO:0000313" key="2">
    <source>
        <dbReference type="EMBL" id="QBZ88657.1"/>
    </source>
</evidence>
<protein>
    <submittedName>
        <fullName evidence="2">Anti-sigma factor antagonist</fullName>
    </submittedName>
    <submittedName>
        <fullName evidence="3">STAS domain-containing protein</fullName>
    </submittedName>
</protein>
<keyword evidence="5" id="KW-1185">Reference proteome</keyword>
<dbReference type="PANTHER" id="PTHR33495">
    <property type="entry name" value="ANTI-SIGMA FACTOR ANTAGONIST TM_1081-RELATED-RELATED"/>
    <property type="match status" value="1"/>
</dbReference>
<reference evidence="3 5" key="1">
    <citation type="journal article" date="2012" name="Appl. Soil Ecol.">
        <title>Isolation and characterization of new plant growth-promoting bacterial endophytes.</title>
        <authorList>
            <person name="Rashid S."/>
            <person name="Charles T.C."/>
            <person name="Glick B.R."/>
        </authorList>
    </citation>
    <scope>NUCLEOTIDE SEQUENCE [LARGE SCALE GENOMIC DNA]</scope>
    <source>
        <strain evidence="3 5">YsS1</strain>
    </source>
</reference>
<reference evidence="2 4" key="2">
    <citation type="journal article" date="2019" name="Front. Microbiol.">
        <title>In silico and Genetic Analyses of Cyclic Lipopeptide Synthetic Gene Clusters in Pseudomonas sp. 11K1.</title>
        <authorList>
            <person name="Zhao H."/>
            <person name="Liu Y.P."/>
            <person name="Zhang L.Q."/>
        </authorList>
    </citation>
    <scope>NUCLEOTIDE SEQUENCE [LARGE SCALE GENOMIC DNA]</scope>
    <source>
        <strain evidence="2 4">11K1</strain>
    </source>
</reference>
<feature type="domain" description="STAS" evidence="1">
    <location>
        <begin position="14"/>
        <end position="101"/>
    </location>
</feature>
<dbReference type="KEGG" id="pvk:EPZ47_08030"/>
<dbReference type="Gene3D" id="3.30.750.24">
    <property type="entry name" value="STAS domain"/>
    <property type="match status" value="1"/>
</dbReference>
<evidence type="ECO:0000313" key="5">
    <source>
        <dbReference type="Proteomes" id="UP001227386"/>
    </source>
</evidence>
<dbReference type="InterPro" id="IPR036513">
    <property type="entry name" value="STAS_dom_sf"/>
</dbReference>
<sequence length="101" mass="11262">MTVSTAISPDGQKLTISIKGRFDFGRHQEFRESYEKLDRKPESIVVDLKEATYLDSSALGMLLLLRDHAGGDSSDIRVVNSSIDVKKILAISNFDKLFDIS</sequence>
<evidence type="ECO:0000313" key="4">
    <source>
        <dbReference type="Proteomes" id="UP000296468"/>
    </source>
</evidence>
<dbReference type="Proteomes" id="UP000296468">
    <property type="component" value="Chromosome"/>
</dbReference>
<dbReference type="OrthoDB" id="278639at2"/>
<dbReference type="Pfam" id="PF01740">
    <property type="entry name" value="STAS"/>
    <property type="match status" value="1"/>
</dbReference>
<dbReference type="SUPFAM" id="SSF52091">
    <property type="entry name" value="SpoIIaa-like"/>
    <property type="match status" value="1"/>
</dbReference>
<organism evidence="2 4">
    <name type="scientific">Pseudomonas viciae</name>
    <dbReference type="NCBI Taxonomy" id="2505979"/>
    <lineage>
        <taxon>Bacteria</taxon>
        <taxon>Pseudomonadati</taxon>
        <taxon>Pseudomonadota</taxon>
        <taxon>Gammaproteobacteria</taxon>
        <taxon>Pseudomonadales</taxon>
        <taxon>Pseudomonadaceae</taxon>
        <taxon>Pseudomonas</taxon>
    </lineage>
</organism>
<name>A0A4P7PDJ5_9PSED</name>
<dbReference type="EMBL" id="CP123771">
    <property type="protein sequence ID" value="WGO94985.1"/>
    <property type="molecule type" value="Genomic_DNA"/>
</dbReference>
<evidence type="ECO:0000313" key="3">
    <source>
        <dbReference type="EMBL" id="WGO94985.1"/>
    </source>
</evidence>